<feature type="active site" description="Charge relay system" evidence="5">
    <location>
        <position position="187"/>
    </location>
</feature>
<dbReference type="Gene3D" id="3.40.50.200">
    <property type="entry name" value="Peptidase S8/S53 domain"/>
    <property type="match status" value="1"/>
</dbReference>
<keyword evidence="2 5" id="KW-0645">Protease</keyword>
<dbReference type="PANTHER" id="PTHR43806">
    <property type="entry name" value="PEPTIDASE S8"/>
    <property type="match status" value="1"/>
</dbReference>
<evidence type="ECO:0000313" key="8">
    <source>
        <dbReference type="EMBL" id="GEO07952.1"/>
    </source>
</evidence>
<dbReference type="InterPro" id="IPR050131">
    <property type="entry name" value="Peptidase_S8_subtilisin-like"/>
</dbReference>
<dbReference type="PANTHER" id="PTHR43806:SF67">
    <property type="entry name" value="EGF-LIKE DOMAIN-CONTAINING PROTEIN"/>
    <property type="match status" value="1"/>
</dbReference>
<proteinExistence type="inferred from homology"/>
<feature type="signal peptide" evidence="6">
    <location>
        <begin position="1"/>
        <end position="19"/>
    </location>
</feature>
<dbReference type="InterPro" id="IPR000209">
    <property type="entry name" value="Peptidase_S8/S53_dom"/>
</dbReference>
<keyword evidence="6" id="KW-0732">Signal</keyword>
<dbReference type="AlphaFoldDB" id="A0A512B7K4"/>
<protein>
    <recommendedName>
        <fullName evidence="7">Peptidase S8/S53 domain-containing protein</fullName>
    </recommendedName>
</protein>
<evidence type="ECO:0000256" key="4">
    <source>
        <dbReference type="ARBA" id="ARBA00022825"/>
    </source>
</evidence>
<dbReference type="OrthoDB" id="9792152at2"/>
<reference evidence="8 9" key="1">
    <citation type="submission" date="2019-07" db="EMBL/GenBank/DDBJ databases">
        <title>Whole genome shotgun sequence of Segetibacter aerophilus NBRC 106135.</title>
        <authorList>
            <person name="Hosoyama A."/>
            <person name="Uohara A."/>
            <person name="Ohji S."/>
            <person name="Ichikawa N."/>
        </authorList>
    </citation>
    <scope>NUCLEOTIDE SEQUENCE [LARGE SCALE GENOMIC DNA]</scope>
    <source>
        <strain evidence="8 9">NBRC 106135</strain>
    </source>
</reference>
<feature type="active site" description="Charge relay system" evidence="5">
    <location>
        <position position="227"/>
    </location>
</feature>
<evidence type="ECO:0000256" key="5">
    <source>
        <dbReference type="PROSITE-ProRule" id="PRU01240"/>
    </source>
</evidence>
<feature type="domain" description="Peptidase S8/S53" evidence="7">
    <location>
        <begin position="181"/>
        <end position="449"/>
    </location>
</feature>
<dbReference type="GO" id="GO:0004252">
    <property type="term" value="F:serine-type endopeptidase activity"/>
    <property type="evidence" value="ECO:0007669"/>
    <property type="project" value="UniProtKB-UniRule"/>
</dbReference>
<feature type="active site" description="Charge relay system" evidence="5">
    <location>
        <position position="403"/>
    </location>
</feature>
<evidence type="ECO:0000256" key="2">
    <source>
        <dbReference type="ARBA" id="ARBA00022670"/>
    </source>
</evidence>
<dbReference type="EMBL" id="BJYT01000001">
    <property type="protein sequence ID" value="GEO07952.1"/>
    <property type="molecule type" value="Genomic_DNA"/>
</dbReference>
<evidence type="ECO:0000256" key="1">
    <source>
        <dbReference type="ARBA" id="ARBA00011073"/>
    </source>
</evidence>
<dbReference type="SUPFAM" id="SSF52743">
    <property type="entry name" value="Subtilisin-like"/>
    <property type="match status" value="1"/>
</dbReference>
<dbReference type="NCBIfam" id="TIGR04183">
    <property type="entry name" value="Por_Secre_tail"/>
    <property type="match status" value="2"/>
</dbReference>
<dbReference type="RefSeq" id="WP_147201896.1">
    <property type="nucleotide sequence ID" value="NZ_BJYT01000001.1"/>
</dbReference>
<evidence type="ECO:0000313" key="9">
    <source>
        <dbReference type="Proteomes" id="UP000321513"/>
    </source>
</evidence>
<keyword evidence="3 5" id="KW-0378">Hydrolase</keyword>
<evidence type="ECO:0000256" key="3">
    <source>
        <dbReference type="ARBA" id="ARBA00022801"/>
    </source>
</evidence>
<comment type="similarity">
    <text evidence="1 5">Belongs to the peptidase S8 family.</text>
</comment>
<dbReference type="Proteomes" id="UP000321513">
    <property type="component" value="Unassembled WGS sequence"/>
</dbReference>
<dbReference type="InterPro" id="IPR026444">
    <property type="entry name" value="Secre_tail"/>
</dbReference>
<evidence type="ECO:0000256" key="6">
    <source>
        <dbReference type="SAM" id="SignalP"/>
    </source>
</evidence>
<evidence type="ECO:0000259" key="7">
    <source>
        <dbReference type="Pfam" id="PF00082"/>
    </source>
</evidence>
<feature type="chain" id="PRO_5021723019" description="Peptidase S8/S53 domain-containing protein" evidence="6">
    <location>
        <begin position="20"/>
        <end position="644"/>
    </location>
</feature>
<organism evidence="8 9">
    <name type="scientific">Segetibacter aerophilus</name>
    <dbReference type="NCBI Taxonomy" id="670293"/>
    <lineage>
        <taxon>Bacteria</taxon>
        <taxon>Pseudomonadati</taxon>
        <taxon>Bacteroidota</taxon>
        <taxon>Chitinophagia</taxon>
        <taxon>Chitinophagales</taxon>
        <taxon>Chitinophagaceae</taxon>
        <taxon>Segetibacter</taxon>
    </lineage>
</organism>
<dbReference type="PROSITE" id="PS00138">
    <property type="entry name" value="SUBTILASE_SER"/>
    <property type="match status" value="1"/>
</dbReference>
<dbReference type="GO" id="GO:0006508">
    <property type="term" value="P:proteolysis"/>
    <property type="evidence" value="ECO:0007669"/>
    <property type="project" value="UniProtKB-KW"/>
</dbReference>
<dbReference type="InterPro" id="IPR023828">
    <property type="entry name" value="Peptidase_S8_Ser-AS"/>
</dbReference>
<dbReference type="InterPro" id="IPR036852">
    <property type="entry name" value="Peptidase_S8/S53_dom_sf"/>
</dbReference>
<dbReference type="PROSITE" id="PS51892">
    <property type="entry name" value="SUBTILASE"/>
    <property type="match status" value="1"/>
</dbReference>
<dbReference type="Pfam" id="PF00082">
    <property type="entry name" value="Peptidase_S8"/>
    <property type="match status" value="1"/>
</dbReference>
<name>A0A512B7K4_9BACT</name>
<keyword evidence="9" id="KW-1185">Reference proteome</keyword>
<dbReference type="PRINTS" id="PR00723">
    <property type="entry name" value="SUBTILISIN"/>
</dbReference>
<sequence>MRNFIISLLFISSVLQVNAQFPKLIIQLKDKGGNTFNLNNPLQYLSVRAIQRRSRYNIPVDSIDLPVSSRYIDSIRQSGGVTILSTSKWLNQVLIETTDQNALSKIKSFSFVKSTRGVGFRSANITLNNKFKDPPSTPLLPQANRLAETAANAYDYGSNYQQVHIHEGEFLHNKGFHGESMQIAVLDGGFLQYKTITAFDSIRNNRQVLGERDFVAFDNSVDEDDSHGMYCLSILSANWPGRMVGTAPKANYWLIRTENAETEYPIEEHNWVAGAEFADSAGTDLISTSLGYTTFDDPSLNHSYADFYKNTTMVSQGAAIAVKKGMIVSVSAGNEGAGNWKYISFPADVDSVCTVGAVNSTGVIAGFSSYGYPGKIKTNIVSVGAGTVIAGLNNQPTTGNGTSFSNPNVAGLIACLWQAFPRVSNMNILSAVYKSSDKYATPDDRYGYGIPNFRLAYLSLKHDENIALYGNEWLFATPNPFTTEVVVKFIARINGPVTLTLSSAGGQVIATQNINGEKEEVYNAAFSNLGNLPSGLYVVKYFDSTTTRTLPVQKGNIFDKDWLVAFANPSSHDFTVFIKGQETGEISLRLIDPKGSVIETIATQITQNENLTIRFNNAQKLPPGVYFIQYVGKTQKRTLRLFKG</sequence>
<accession>A0A512B7K4</accession>
<dbReference type="InterPro" id="IPR015500">
    <property type="entry name" value="Peptidase_S8_subtilisin-rel"/>
</dbReference>
<comment type="caution">
    <text evidence="8">The sequence shown here is derived from an EMBL/GenBank/DDBJ whole genome shotgun (WGS) entry which is preliminary data.</text>
</comment>
<keyword evidence="4 5" id="KW-0720">Serine protease</keyword>
<gene>
    <name evidence="8" type="ORF">SAE01_04480</name>
</gene>